<keyword evidence="1" id="KW-0808">Transferase</keyword>
<dbReference type="Gene3D" id="3.40.630.30">
    <property type="match status" value="1"/>
</dbReference>
<evidence type="ECO:0000313" key="5">
    <source>
        <dbReference type="Proteomes" id="UP000422997"/>
    </source>
</evidence>
<dbReference type="PANTHER" id="PTHR43420:SF52">
    <property type="entry name" value="N-ACETYLTRANSFERASE YODP"/>
    <property type="match status" value="1"/>
</dbReference>
<evidence type="ECO:0000259" key="3">
    <source>
        <dbReference type="PROSITE" id="PS51186"/>
    </source>
</evidence>
<evidence type="ECO:0000313" key="4">
    <source>
        <dbReference type="EMBL" id="QGU80765.1"/>
    </source>
</evidence>
<dbReference type="CDD" id="cd04301">
    <property type="entry name" value="NAT_SF"/>
    <property type="match status" value="1"/>
</dbReference>
<dbReference type="Proteomes" id="UP000422997">
    <property type="component" value="Chromosome"/>
</dbReference>
<protein>
    <submittedName>
        <fullName evidence="4">GNAT family N-acetyltransferase</fullName>
    </submittedName>
</protein>
<dbReference type="InterPro" id="IPR000182">
    <property type="entry name" value="GNAT_dom"/>
</dbReference>
<accession>A0AB37DAK9</accession>
<name>A0AB37DAK9_STRSL</name>
<dbReference type="InterPro" id="IPR016181">
    <property type="entry name" value="Acyl_CoA_acyltransferase"/>
</dbReference>
<dbReference type="Pfam" id="PF00583">
    <property type="entry name" value="Acetyltransf_1"/>
    <property type="match status" value="1"/>
</dbReference>
<proteinExistence type="predicted"/>
<keyword evidence="2" id="KW-0012">Acyltransferase</keyword>
<reference evidence="4 5" key="1">
    <citation type="submission" date="2016-11" db="EMBL/GenBank/DDBJ databases">
        <title>The potential of Streptococcus salivarius to inhibit the production of volatile sulphur compounds in the oral cavity.</title>
        <authorList>
            <person name="Sun L."/>
            <person name="Li Z."/>
            <person name="Jin D."/>
            <person name="Zhao H."/>
        </authorList>
    </citation>
    <scope>NUCLEOTIDE SEQUENCE [LARGE SCALE GENOMIC DNA]</scope>
    <source>
        <strain evidence="4 5">ICDC2</strain>
    </source>
</reference>
<feature type="domain" description="N-acetyltransferase" evidence="3">
    <location>
        <begin position="1"/>
        <end position="158"/>
    </location>
</feature>
<dbReference type="PANTHER" id="PTHR43420">
    <property type="entry name" value="ACETYLTRANSFERASE"/>
    <property type="match status" value="1"/>
</dbReference>
<evidence type="ECO:0000256" key="2">
    <source>
        <dbReference type="ARBA" id="ARBA00023315"/>
    </source>
</evidence>
<evidence type="ECO:0000256" key="1">
    <source>
        <dbReference type="ARBA" id="ARBA00022679"/>
    </source>
</evidence>
<dbReference type="RefSeq" id="WP_197092236.1">
    <property type="nucleotide sequence ID" value="NZ_CP018187.1"/>
</dbReference>
<organism evidence="4 5">
    <name type="scientific">Streptococcus salivarius</name>
    <dbReference type="NCBI Taxonomy" id="1304"/>
    <lineage>
        <taxon>Bacteria</taxon>
        <taxon>Bacillati</taxon>
        <taxon>Bacillota</taxon>
        <taxon>Bacilli</taxon>
        <taxon>Lactobacillales</taxon>
        <taxon>Streptococcaceae</taxon>
        <taxon>Streptococcus</taxon>
    </lineage>
</organism>
<dbReference type="EMBL" id="CP018187">
    <property type="protein sequence ID" value="QGU80765.1"/>
    <property type="molecule type" value="Genomic_DNA"/>
</dbReference>
<sequence length="158" mass="17793">MLRDLIATDVKAICEINKEALGYAFSSEETASQLARLSKDPHHFLLGYEDDASHELLGYVHAEVYECLYSNAGFNILALAVLPQRQGMGIGKILLEGLEQETKRRGYEFIRLNSADHRLGAHAFYEKVGYTCDKMQKRFIKLTKGEDLLAALPELTIE</sequence>
<dbReference type="GO" id="GO:0016747">
    <property type="term" value="F:acyltransferase activity, transferring groups other than amino-acyl groups"/>
    <property type="evidence" value="ECO:0007669"/>
    <property type="project" value="InterPro"/>
</dbReference>
<gene>
    <name evidence="4" type="ORF">BSR19_06350</name>
</gene>
<dbReference type="InterPro" id="IPR050680">
    <property type="entry name" value="YpeA/RimI_acetyltransf"/>
</dbReference>
<dbReference type="AlphaFoldDB" id="A0AB37DAK9"/>
<dbReference type="PROSITE" id="PS51186">
    <property type="entry name" value="GNAT"/>
    <property type="match status" value="1"/>
</dbReference>
<dbReference type="SUPFAM" id="SSF55729">
    <property type="entry name" value="Acyl-CoA N-acyltransferases (Nat)"/>
    <property type="match status" value="1"/>
</dbReference>